<sequence length="189" mass="22204">MRHNWFQIIQDTRVTGAIEPVGVKSIIQPEWMRGEQLNELEQSNLQFTIRPNRRPVAVDLIERPYPLWSDELKRLLHTFAPRLMFRLVGLMDMERQQLHPYWFMVPPRLNALSRSSTFDNSGKLNVLQVDADQLRSTSWPIIYVADERLQETVMLVNLALAEAILRREFTGLRLQRVNQVEGENRLLSL</sequence>
<protein>
    <recommendedName>
        <fullName evidence="3">Serine protease</fullName>
    </recommendedName>
</protein>
<name>A0AAP5GZ15_PAEAM</name>
<dbReference type="RefSeq" id="WP_310138240.1">
    <property type="nucleotide sequence ID" value="NZ_JAVDTR010000004.1"/>
</dbReference>
<dbReference type="EMBL" id="JAVDTR010000004">
    <property type="protein sequence ID" value="MDR6723264.1"/>
    <property type="molecule type" value="Genomic_DNA"/>
</dbReference>
<accession>A0AAP5GZ15</accession>
<dbReference type="AlphaFoldDB" id="A0AAP5GZ15"/>
<proteinExistence type="predicted"/>
<evidence type="ECO:0008006" key="3">
    <source>
        <dbReference type="Google" id="ProtNLM"/>
    </source>
</evidence>
<evidence type="ECO:0000313" key="1">
    <source>
        <dbReference type="EMBL" id="MDR6723264.1"/>
    </source>
</evidence>
<dbReference type="Proteomes" id="UP001254832">
    <property type="component" value="Unassembled WGS sequence"/>
</dbReference>
<organism evidence="1 2">
    <name type="scientific">Paenibacillus amylolyticus</name>
    <dbReference type="NCBI Taxonomy" id="1451"/>
    <lineage>
        <taxon>Bacteria</taxon>
        <taxon>Bacillati</taxon>
        <taxon>Bacillota</taxon>
        <taxon>Bacilli</taxon>
        <taxon>Bacillales</taxon>
        <taxon>Paenibacillaceae</taxon>
        <taxon>Paenibacillus</taxon>
    </lineage>
</organism>
<evidence type="ECO:0000313" key="2">
    <source>
        <dbReference type="Proteomes" id="UP001254832"/>
    </source>
</evidence>
<comment type="caution">
    <text evidence="1">The sequence shown here is derived from an EMBL/GenBank/DDBJ whole genome shotgun (WGS) entry which is preliminary data.</text>
</comment>
<gene>
    <name evidence="1" type="ORF">J2W91_001716</name>
</gene>
<reference evidence="1" key="1">
    <citation type="submission" date="2023-07" db="EMBL/GenBank/DDBJ databases">
        <title>Sorghum-associated microbial communities from plants grown in Nebraska, USA.</title>
        <authorList>
            <person name="Schachtman D."/>
        </authorList>
    </citation>
    <scope>NUCLEOTIDE SEQUENCE</scope>
    <source>
        <strain evidence="1">BE80</strain>
    </source>
</reference>